<evidence type="ECO:0000313" key="4">
    <source>
        <dbReference type="Proteomes" id="UP000285301"/>
    </source>
</evidence>
<gene>
    <name evidence="3" type="ORF">B4U79_15870</name>
</gene>
<evidence type="ECO:0008006" key="5">
    <source>
        <dbReference type="Google" id="ProtNLM"/>
    </source>
</evidence>
<evidence type="ECO:0000256" key="1">
    <source>
        <dbReference type="SAM" id="MobiDB-lite"/>
    </source>
</evidence>
<feature type="region of interest" description="Disordered" evidence="1">
    <location>
        <begin position="313"/>
        <end position="338"/>
    </location>
</feature>
<dbReference type="Gene3D" id="2.60.40.10">
    <property type="entry name" value="Immunoglobulins"/>
    <property type="match status" value="1"/>
</dbReference>
<dbReference type="EMBL" id="NCKU01001024">
    <property type="protein sequence ID" value="RWS13330.1"/>
    <property type="molecule type" value="Genomic_DNA"/>
</dbReference>
<accession>A0A3S3SC18</accession>
<feature type="chain" id="PRO_5018769601" description="Fibronectin type-III domain-containing protein" evidence="2">
    <location>
        <begin position="28"/>
        <end position="381"/>
    </location>
</feature>
<organism evidence="3 4">
    <name type="scientific">Dinothrombium tinctorium</name>
    <dbReference type="NCBI Taxonomy" id="1965070"/>
    <lineage>
        <taxon>Eukaryota</taxon>
        <taxon>Metazoa</taxon>
        <taxon>Ecdysozoa</taxon>
        <taxon>Arthropoda</taxon>
        <taxon>Chelicerata</taxon>
        <taxon>Arachnida</taxon>
        <taxon>Acari</taxon>
        <taxon>Acariformes</taxon>
        <taxon>Trombidiformes</taxon>
        <taxon>Prostigmata</taxon>
        <taxon>Anystina</taxon>
        <taxon>Parasitengona</taxon>
        <taxon>Trombidioidea</taxon>
        <taxon>Trombidiidae</taxon>
        <taxon>Dinothrombium</taxon>
    </lineage>
</organism>
<keyword evidence="2" id="KW-0732">Signal</keyword>
<evidence type="ECO:0000256" key="2">
    <source>
        <dbReference type="SAM" id="SignalP"/>
    </source>
</evidence>
<comment type="caution">
    <text evidence="3">The sequence shown here is derived from an EMBL/GenBank/DDBJ whole genome shotgun (WGS) entry which is preliminary data.</text>
</comment>
<feature type="signal peptide" evidence="2">
    <location>
        <begin position="1"/>
        <end position="27"/>
    </location>
</feature>
<dbReference type="SUPFAM" id="SSF49265">
    <property type="entry name" value="Fibronectin type III"/>
    <property type="match status" value="1"/>
</dbReference>
<dbReference type="InterPro" id="IPR036116">
    <property type="entry name" value="FN3_sf"/>
</dbReference>
<proteinExistence type="predicted"/>
<reference evidence="3 4" key="1">
    <citation type="journal article" date="2018" name="Gigascience">
        <title>Genomes of trombidid mites reveal novel predicted allergens and laterally-transferred genes associated with secondary metabolism.</title>
        <authorList>
            <person name="Dong X."/>
            <person name="Chaisiri K."/>
            <person name="Xia D."/>
            <person name="Armstrong S.D."/>
            <person name="Fang Y."/>
            <person name="Donnelly M.J."/>
            <person name="Kadowaki T."/>
            <person name="McGarry J.W."/>
            <person name="Darby A.C."/>
            <person name="Makepeace B.L."/>
        </authorList>
    </citation>
    <scope>NUCLEOTIDE SEQUENCE [LARGE SCALE GENOMIC DNA]</scope>
    <source>
        <strain evidence="3">UoL-WK</strain>
    </source>
</reference>
<dbReference type="InterPro" id="IPR013783">
    <property type="entry name" value="Ig-like_fold"/>
</dbReference>
<dbReference type="Proteomes" id="UP000285301">
    <property type="component" value="Unassembled WGS sequence"/>
</dbReference>
<dbReference type="OrthoDB" id="6368363at2759"/>
<feature type="compositionally biased region" description="Basic and acidic residues" evidence="1">
    <location>
        <begin position="315"/>
        <end position="331"/>
    </location>
</feature>
<dbReference type="CDD" id="cd00063">
    <property type="entry name" value="FN3"/>
    <property type="match status" value="1"/>
</dbReference>
<protein>
    <recommendedName>
        <fullName evidence="5">Fibronectin type-III domain-containing protein</fullName>
    </recommendedName>
</protein>
<name>A0A3S3SC18_9ACAR</name>
<evidence type="ECO:0000313" key="3">
    <source>
        <dbReference type="EMBL" id="RWS13330.1"/>
    </source>
</evidence>
<keyword evidence="4" id="KW-1185">Reference proteome</keyword>
<sequence>MTLIIHPNLFVNLLFILLLVNTATINAQHVCKKCEVENLEVEPDYRSVKLKWNYYHSPEPAGFRVSYNSKKESLDNLVKVGENKYEANIYDLRTLTNYSFNVKADLRSIPFNNRPMQYPHHHHQHHQHFVYDDQSLSTFYDKSSSREPPFSSFYDPLKAVVVETKGCKSALHHIFTRKLISSDKLCIKKNFLFSKKKVSARTILCLANASDVLVNTGPYFGGKVAVENATDERCAVYGNRSDSKEVYKLTIIHDFCGSKIIDNSRIESMIMVHENKDILTHNSRRYLVVCNFVPETYTLKASVDMPPHLLKRKKIQEEDARKQHTSEDSSGKDNGPNHIFTTYERYKLNNVRDSRMLAHQQHKLLNTIREPKVIYYYNLNL</sequence>
<dbReference type="AlphaFoldDB" id="A0A3S3SC18"/>
<dbReference type="InterPro" id="IPR003961">
    <property type="entry name" value="FN3_dom"/>
</dbReference>